<organism evidence="3 4">
    <name type="scientific">Trypanosoma equiperdum</name>
    <dbReference type="NCBI Taxonomy" id="5694"/>
    <lineage>
        <taxon>Eukaryota</taxon>
        <taxon>Discoba</taxon>
        <taxon>Euglenozoa</taxon>
        <taxon>Kinetoplastea</taxon>
        <taxon>Metakinetoplastina</taxon>
        <taxon>Trypanosomatida</taxon>
        <taxon>Trypanosomatidae</taxon>
        <taxon>Trypanosoma</taxon>
    </lineage>
</organism>
<name>A0A1G4IES1_TRYEQ</name>
<dbReference type="RefSeq" id="XP_067081550.1">
    <property type="nucleotide sequence ID" value="XM_067225449.1"/>
</dbReference>
<evidence type="ECO:0000313" key="4">
    <source>
        <dbReference type="Proteomes" id="UP000195570"/>
    </source>
</evidence>
<dbReference type="GeneID" id="92376306"/>
<keyword evidence="2" id="KW-1133">Transmembrane helix</keyword>
<dbReference type="Gene3D" id="3.30.530.20">
    <property type="match status" value="1"/>
</dbReference>
<reference evidence="3" key="1">
    <citation type="submission" date="2016-09" db="EMBL/GenBank/DDBJ databases">
        <authorList>
            <person name="Hebert L."/>
            <person name="Moumen B."/>
        </authorList>
    </citation>
    <scope>NUCLEOTIDE SEQUENCE [LARGE SCALE GENOMIC DNA]</scope>
    <source>
        <strain evidence="3">OVI</strain>
    </source>
</reference>
<evidence type="ECO:0000256" key="2">
    <source>
        <dbReference type="SAM" id="Phobius"/>
    </source>
</evidence>
<dbReference type="InterPro" id="IPR023393">
    <property type="entry name" value="START-like_dom_sf"/>
</dbReference>
<comment type="caution">
    <text evidence="3">The sequence shown here is derived from an EMBL/GenBank/DDBJ whole genome shotgun (WGS) entry which is preliminary data.</text>
</comment>
<dbReference type="PANTHER" id="PTHR19308">
    <property type="entry name" value="PHOSPHATIDYLCHOLINE TRANSFER PROTEIN"/>
    <property type="match status" value="1"/>
</dbReference>
<feature type="region of interest" description="Disordered" evidence="1">
    <location>
        <begin position="513"/>
        <end position="548"/>
    </location>
</feature>
<dbReference type="SUPFAM" id="SSF55961">
    <property type="entry name" value="Bet v1-like"/>
    <property type="match status" value="1"/>
</dbReference>
<keyword evidence="2" id="KW-0472">Membrane</keyword>
<dbReference type="EMBL" id="CZPT02001525">
    <property type="protein sequence ID" value="SCU70791.1"/>
    <property type="molecule type" value="Genomic_DNA"/>
</dbReference>
<evidence type="ECO:0000313" key="3">
    <source>
        <dbReference type="EMBL" id="SCU70791.1"/>
    </source>
</evidence>
<gene>
    <name evidence="3" type="ORF">TEOVI_000236600</name>
</gene>
<keyword evidence="2" id="KW-0812">Transmembrane</keyword>
<keyword evidence="4" id="KW-1185">Reference proteome</keyword>
<dbReference type="Proteomes" id="UP000195570">
    <property type="component" value="Unassembled WGS sequence"/>
</dbReference>
<dbReference type="PANTHER" id="PTHR19308:SF51">
    <property type="entry name" value="START DOMAIN-CONTAINING PROTEIN"/>
    <property type="match status" value="1"/>
</dbReference>
<evidence type="ECO:0000256" key="1">
    <source>
        <dbReference type="SAM" id="MobiDB-lite"/>
    </source>
</evidence>
<feature type="transmembrane region" description="Helical" evidence="2">
    <location>
        <begin position="277"/>
        <end position="295"/>
    </location>
</feature>
<protein>
    <recommendedName>
        <fullName evidence="5">START domain containing protein</fullName>
    </recommendedName>
</protein>
<evidence type="ECO:0008006" key="5">
    <source>
        <dbReference type="Google" id="ProtNLM"/>
    </source>
</evidence>
<accession>A0A1G4IES1</accession>
<sequence>MTILRHPVPSRSFRSWEVIAGGPQMQLCVQERTCEGMRKNKRIVHRLFYGEVDLKKYRIIRSSNRVDYQSMTDGSGRNIAEESTGPRMRLVLATSDSRDEIMRDWDELKAKGMPPCGGNWGLGVSQQSSASSIGHQGSELSPFQRSPVCPNWTGIGGSHLAWENATEYSPLSDLSASPQFTCLPVQGGSSADAYDACLIRIMEMWDWTHPFETAAYVTAVAAGWWCQVLQWSFIFIISLVMGLLRCRQFMTEKEEREGKARILYVTNFLVMNVSKNVIHFVSGVVCLHWLVVWLAPQWTLINIFEHVIPPLIIASLLHTGFRRLIGTPLVRRTKPLSSKTESAASCGFNYSLLSSGSNVCTGAFSGHNSGSPIQREANAAAGGTAFFGERCDRNALANRQPSTPSLRSREWLRGDGLVGDSGAWERSGTTNTTTIFVEVDVPQGSVNSLQAVLANAVRSERQGNYFFRCNKTLSRQTLVSTKDGSEFTLSTVYMLAGARESLRTDTNASCGLDFPVGPQQGEQSAVQSLAGAESSAESPPSADPAIKSMRTPITLPSLLGFAKDEGLLTWSYDIAGSEREDGSLRLRACYTITSSTNLPESTRHELTKQLSCKADAIVELLGTSGAEIRTAVPKEDRQRTTSLHVSPVRSAVCTTPPAHVQDGVAENIPKCEENNGALQIAEYVIKEIFLKCKWDFVSQKKGATLWTADTQWSDKKAVKVVVHIPRATLADVDSVVNDPHLVSVMDNMVEAKVLVRKVSSDVHIYHTKFSSPFWGISARDVVTRTAVSFYPSEDQRVAMGLEGGKPMFLHTSVDAPSEVPTLAGFVRARVFAFGVLAEVAVGDDGLEGVRVTRCIAADPEGLLPGYVVNALSVMQLDSILTFAKFVKKRARASVSGAASQCFGRESEERAEATPAV</sequence>
<feature type="transmembrane region" description="Helical" evidence="2">
    <location>
        <begin position="228"/>
        <end position="246"/>
    </location>
</feature>
<proteinExistence type="predicted"/>
<dbReference type="InterPro" id="IPR051213">
    <property type="entry name" value="START_lipid_transfer"/>
</dbReference>
<feature type="compositionally biased region" description="Low complexity" evidence="1">
    <location>
        <begin position="528"/>
        <end position="545"/>
    </location>
</feature>
<dbReference type="AlphaFoldDB" id="A0A1G4IES1"/>
<dbReference type="VEuPathDB" id="TriTrypDB:TEOVI_000236600"/>